<keyword evidence="3" id="KW-1185">Reference proteome</keyword>
<evidence type="ECO:0000256" key="1">
    <source>
        <dbReference type="SAM" id="Phobius"/>
    </source>
</evidence>
<evidence type="ECO:0000313" key="3">
    <source>
        <dbReference type="Proteomes" id="UP000189739"/>
    </source>
</evidence>
<keyword evidence="1" id="KW-1133">Transmembrane helix</keyword>
<proteinExistence type="predicted"/>
<reference evidence="2 3" key="1">
    <citation type="submission" date="2016-07" db="EMBL/GenBank/DDBJ databases">
        <title>Genomic analysis of zinc-resistant bacterium Mucilaginibacter pedocola TBZ30.</title>
        <authorList>
            <person name="Huang J."/>
            <person name="Tang J."/>
        </authorList>
    </citation>
    <scope>NUCLEOTIDE SEQUENCE [LARGE SCALE GENOMIC DNA]</scope>
    <source>
        <strain evidence="2 3">TBZ30</strain>
    </source>
</reference>
<comment type="caution">
    <text evidence="2">The sequence shown here is derived from an EMBL/GenBank/DDBJ whole genome shotgun (WGS) entry which is preliminary data.</text>
</comment>
<sequence>MRETVFILAIVLNVMLLLALGPYIDSLILLVIPSVFILVFGAFLWYSPYVKNENLRNIGWGVFVGNLVAIGIEAIMLAALMFKFRDIN</sequence>
<organism evidence="2 3">
    <name type="scientific">Mucilaginibacter pedocola</name>
    <dbReference type="NCBI Taxonomy" id="1792845"/>
    <lineage>
        <taxon>Bacteria</taxon>
        <taxon>Pseudomonadati</taxon>
        <taxon>Bacteroidota</taxon>
        <taxon>Sphingobacteriia</taxon>
        <taxon>Sphingobacteriales</taxon>
        <taxon>Sphingobacteriaceae</taxon>
        <taxon>Mucilaginibacter</taxon>
    </lineage>
</organism>
<dbReference type="Proteomes" id="UP000189739">
    <property type="component" value="Unassembled WGS sequence"/>
</dbReference>
<evidence type="ECO:0000313" key="2">
    <source>
        <dbReference type="EMBL" id="OOQ60738.1"/>
    </source>
</evidence>
<dbReference type="AlphaFoldDB" id="A0A1S9PJH3"/>
<keyword evidence="1" id="KW-0812">Transmembrane</keyword>
<feature type="transmembrane region" description="Helical" evidence="1">
    <location>
        <begin position="58"/>
        <end position="82"/>
    </location>
</feature>
<protein>
    <submittedName>
        <fullName evidence="2">Uncharacterized protein</fullName>
    </submittedName>
</protein>
<dbReference type="EMBL" id="MBTF01000005">
    <property type="protein sequence ID" value="OOQ60738.1"/>
    <property type="molecule type" value="Genomic_DNA"/>
</dbReference>
<keyword evidence="1" id="KW-0472">Membrane</keyword>
<dbReference type="STRING" id="1792845.BC343_24410"/>
<feature type="transmembrane region" description="Helical" evidence="1">
    <location>
        <begin position="28"/>
        <end position="46"/>
    </location>
</feature>
<accession>A0A1S9PJH3</accession>
<gene>
    <name evidence="2" type="ORF">BC343_24410</name>
</gene>
<feature type="transmembrane region" description="Helical" evidence="1">
    <location>
        <begin position="6"/>
        <end position="23"/>
    </location>
</feature>
<name>A0A1S9PJH3_9SPHI</name>